<dbReference type="InterPro" id="IPR001680">
    <property type="entry name" value="WD40_rpt"/>
</dbReference>
<evidence type="ECO:0000256" key="2">
    <source>
        <dbReference type="SAM" id="MobiDB-lite"/>
    </source>
</evidence>
<dbReference type="InterPro" id="IPR015943">
    <property type="entry name" value="WD40/YVTN_repeat-like_dom_sf"/>
</dbReference>
<dbReference type="SMART" id="SM00320">
    <property type="entry name" value="WD40"/>
    <property type="match status" value="3"/>
</dbReference>
<dbReference type="FunFam" id="2.130.10.10:FF:000585">
    <property type="entry name" value="WD repeat domain 60"/>
    <property type="match status" value="1"/>
</dbReference>
<dbReference type="Gene3D" id="2.130.10.10">
    <property type="entry name" value="YVTN repeat-like/Quinoprotein amine dehydrogenase"/>
    <property type="match status" value="2"/>
</dbReference>
<dbReference type="SUPFAM" id="SSF50978">
    <property type="entry name" value="WD40 repeat-like"/>
    <property type="match status" value="1"/>
</dbReference>
<dbReference type="CTD" id="55112"/>
<sequence length="1050" mass="121502">MEGDKRRTREDTWKSDELKKHLRGSRSNSQSDDSRHRERKLQERDGRDIDDYKFSLHKEPDKDRVKSKEKTGEKARFKSSEKHREERKERGRERDHPREREREKAKATHDRHTKEEKHSAGKGGEQYSGRERERKHRKDDRNHTHVQNMVDIYGERNKEHHRRRDSDYGDHSKARGEEKERRHSETKNGEAKNFVSEISKHRDEECEHRHKSHKEHDPDKDRKKRHRERKEWERSMVEGKEKQLKERSLTADKDGEEGHAPKVHKERPLHEDRRYRESSERQQKENSDMKKRDHKHREHRSQGRSSKHEGETDYLHERSSKEKIKSQDKSEKEDTRQELRKDIANPSDSDADYDNYSVNYEEDFEDYEDDFEDMGDEDEVESQGNREREEEKEAEEKVQKVPVLKNSEIELIQKAINAENERVKTFLSEQRKSEILPEECEKDLGMERQDSPRRSPASGKFMDFQTAKHRQSIRKVASQQKKRSSELHRLIDLDFSVSFCLLDLPSVSEYDMYIRNFGKINTKQAYAQWNEDNLERDVQTEEIETREKWTQHPGETAIVCGGSKSGSDVSVLTPKIDSQRLANFLRSAGQVIAVLLEEDQVATQPRRNLRSRQTSLSISDKCFQLNTSLPLLQGRKVSCLHISQAQRQALLSVHELPENSSDLQLDGKYIICVWNVWQPLNPQKILCCRSQVTCCCFSPSKATLVFAGTVDGLVLVWDLREDSRMHHCINFNEMNWAFRSPTFSTDGVFTSVSHMCPILTIEPVATTIFKEQNCGLSYLSSREEMSGLSFQIASMDENGTLSLWVVVELQKEDLSGSQRDLGLIPGGKVKLVHSSTIQLNCSHSTKDPMCLGTLQPLNIKFLPSNPNHFIVGTDLAVVSHGTRHELRAPPKLFKPQQGGPRSTRVTAMDFSPFGKPLFLVGCSDGSIRLHQMTSELPLIQWNDSTMGQPIIALQWALTRPAVFFVLDATSVVYVWDLLENDLSPVAKQPTQADRILTMAVLGEPEKLNGLLGIALAKESGIIEIWYVKKKWAVPQPEESEKLHLLLQQAL</sequence>
<dbReference type="GO" id="GO:0045504">
    <property type="term" value="F:dynein heavy chain binding"/>
    <property type="evidence" value="ECO:0007669"/>
    <property type="project" value="InterPro"/>
</dbReference>
<feature type="compositionally biased region" description="Basic and acidic residues" evidence="2">
    <location>
        <begin position="229"/>
        <end position="260"/>
    </location>
</feature>
<feature type="repeat" description="WD" evidence="1">
    <location>
        <begin position="692"/>
        <end position="727"/>
    </location>
</feature>
<evidence type="ECO:0000313" key="3">
    <source>
        <dbReference type="Proteomes" id="UP001190640"/>
    </source>
</evidence>
<dbReference type="GO" id="GO:0045503">
    <property type="term" value="F:dynein light chain binding"/>
    <property type="evidence" value="ECO:0007669"/>
    <property type="project" value="InterPro"/>
</dbReference>
<accession>A0AA97K3G7</accession>
<dbReference type="GeneID" id="129338076"/>
<gene>
    <name evidence="4" type="primary">DYNC2I1</name>
</gene>
<protein>
    <submittedName>
        <fullName evidence="4">Cytoplasmic dynein 2 intermediate chain 1 isoform X1</fullName>
    </submittedName>
</protein>
<feature type="compositionally biased region" description="Acidic residues" evidence="2">
    <location>
        <begin position="360"/>
        <end position="381"/>
    </location>
</feature>
<feature type="compositionally biased region" description="Basic and acidic residues" evidence="2">
    <location>
        <begin position="153"/>
        <end position="190"/>
    </location>
</feature>
<dbReference type="AlphaFoldDB" id="A0AA97K3G7"/>
<keyword evidence="1" id="KW-0853">WD repeat</keyword>
<dbReference type="KEGG" id="emc:129338076"/>
<dbReference type="InterPro" id="IPR042505">
    <property type="entry name" value="DYNC2I1"/>
</dbReference>
<keyword evidence="3" id="KW-1185">Reference proteome</keyword>
<feature type="compositionally biased region" description="Basic and acidic residues" evidence="2">
    <location>
        <begin position="32"/>
        <end position="119"/>
    </location>
</feature>
<reference evidence="4" key="1">
    <citation type="submission" date="2025-08" db="UniProtKB">
        <authorList>
            <consortium name="RefSeq"/>
        </authorList>
    </citation>
    <scope>IDENTIFICATION</scope>
    <source>
        <tissue evidence="4">Blood</tissue>
    </source>
</reference>
<evidence type="ECO:0000313" key="4">
    <source>
        <dbReference type="RefSeq" id="XP_054848144.1"/>
    </source>
</evidence>
<dbReference type="PANTHER" id="PTHR16022">
    <property type="entry name" value="WD REPEAT DOMAIN 60"/>
    <property type="match status" value="1"/>
</dbReference>
<dbReference type="GO" id="GO:0042073">
    <property type="term" value="P:intraciliary transport"/>
    <property type="evidence" value="ECO:0007669"/>
    <property type="project" value="InterPro"/>
</dbReference>
<evidence type="ECO:0000256" key="1">
    <source>
        <dbReference type="PROSITE-ProRule" id="PRU00221"/>
    </source>
</evidence>
<dbReference type="PANTHER" id="PTHR16022:SF0">
    <property type="entry name" value="CYTOPLASMIC DYNEIN 2 INTERMEDIATE CHAIN 1"/>
    <property type="match status" value="1"/>
</dbReference>
<proteinExistence type="predicted"/>
<feature type="region of interest" description="Disordered" evidence="2">
    <location>
        <begin position="1"/>
        <end position="399"/>
    </location>
</feature>
<feature type="compositionally biased region" description="Basic and acidic residues" evidence="2">
    <location>
        <begin position="306"/>
        <end position="343"/>
    </location>
</feature>
<feature type="compositionally biased region" description="Basic and acidic residues" evidence="2">
    <location>
        <begin position="198"/>
        <end position="221"/>
    </location>
</feature>
<dbReference type="Pfam" id="PF00400">
    <property type="entry name" value="WD40"/>
    <property type="match status" value="2"/>
</dbReference>
<organism evidence="3 4">
    <name type="scientific">Eublepharis macularius</name>
    <name type="common">Leopard gecko</name>
    <name type="synonym">Cyrtodactylus macularius</name>
    <dbReference type="NCBI Taxonomy" id="481883"/>
    <lineage>
        <taxon>Eukaryota</taxon>
        <taxon>Metazoa</taxon>
        <taxon>Chordata</taxon>
        <taxon>Craniata</taxon>
        <taxon>Vertebrata</taxon>
        <taxon>Euteleostomi</taxon>
        <taxon>Lepidosauria</taxon>
        <taxon>Squamata</taxon>
        <taxon>Bifurcata</taxon>
        <taxon>Gekkota</taxon>
        <taxon>Eublepharidae</taxon>
        <taxon>Eublepharinae</taxon>
        <taxon>Eublepharis</taxon>
    </lineage>
</organism>
<feature type="compositionally biased region" description="Basic and acidic residues" evidence="2">
    <location>
        <begin position="1"/>
        <end position="19"/>
    </location>
</feature>
<dbReference type="GO" id="GO:0005929">
    <property type="term" value="C:cilium"/>
    <property type="evidence" value="ECO:0007669"/>
    <property type="project" value="GOC"/>
</dbReference>
<dbReference type="PROSITE" id="PS50082">
    <property type="entry name" value="WD_REPEATS_2"/>
    <property type="match status" value="1"/>
</dbReference>
<feature type="compositionally biased region" description="Basic and acidic residues" evidence="2">
    <location>
        <begin position="384"/>
        <end position="399"/>
    </location>
</feature>
<feature type="compositionally biased region" description="Basic and acidic residues" evidence="2">
    <location>
        <begin position="266"/>
        <end position="291"/>
    </location>
</feature>
<dbReference type="RefSeq" id="XP_054848144.1">
    <property type="nucleotide sequence ID" value="XM_054992169.1"/>
</dbReference>
<dbReference type="Proteomes" id="UP001190640">
    <property type="component" value="Chromosome 11"/>
</dbReference>
<name>A0AA97K3G7_EUBMA</name>
<dbReference type="GO" id="GO:0005868">
    <property type="term" value="C:cytoplasmic dynein complex"/>
    <property type="evidence" value="ECO:0007669"/>
    <property type="project" value="InterPro"/>
</dbReference>
<dbReference type="InterPro" id="IPR036322">
    <property type="entry name" value="WD40_repeat_dom_sf"/>
</dbReference>